<feature type="region of interest" description="Disordered" evidence="1">
    <location>
        <begin position="878"/>
        <end position="913"/>
    </location>
</feature>
<feature type="compositionally biased region" description="Low complexity" evidence="1">
    <location>
        <begin position="736"/>
        <end position="745"/>
    </location>
</feature>
<reference evidence="2" key="1">
    <citation type="submission" date="2013-10" db="EMBL/GenBank/DDBJ databases">
        <title>Genomic analysis of the causative agents of coccidiosis in chickens.</title>
        <authorList>
            <person name="Reid A.J."/>
            <person name="Blake D."/>
            <person name="Billington K."/>
            <person name="Browne H."/>
            <person name="Dunn M."/>
            <person name="Hung S."/>
            <person name="Kawahara F."/>
            <person name="Miranda-Saavedra D."/>
            <person name="Mourier T."/>
            <person name="Nagra H."/>
            <person name="Otto T.D."/>
            <person name="Rawlings N."/>
            <person name="Sanchez A."/>
            <person name="Sanders M."/>
            <person name="Subramaniam C."/>
            <person name="Tay Y."/>
            <person name="Dear P."/>
            <person name="Doerig C."/>
            <person name="Gruber A."/>
            <person name="Parkinson J."/>
            <person name="Shirley M."/>
            <person name="Wan K.L."/>
            <person name="Berriman M."/>
            <person name="Tomley F."/>
            <person name="Pain A."/>
        </authorList>
    </citation>
    <scope>NUCLEOTIDE SEQUENCE [LARGE SCALE GENOMIC DNA]</scope>
    <source>
        <strain evidence="2">Houghton</strain>
    </source>
</reference>
<sequence length="1078" mass="111752">MVGLAGEAGQEQATGGALSAAEETKTASAEAPLQCGVSAPAWAAPQMEGVQGLSAPHRRLLRLLQKQLLLQLAANKRGADIDPRRRPPHAATPESILARWIAADPKRLVAGVLALGLHATSPSTVTGSTPGASQQLSSDFAVVGGEPTSHRHPPRAAAAALDTAAAPGPDAEARESQGSPCAAAATAATAAAVATDPLETYTTCSTTCSAASSTVSSTIGNGSNSSGVKSRSSNGSALSRKVRKFGGEAVRSPARNAEAAVAGSAKHQGPDGKDNCEGCVALRTSCVLCLSPFSSVGGSFLCGSCLHTLKNNRWPWTGEGRGGNTAKRSLSSIRNPPLKRTGGLNSSVAICSTHQPVQDHPDLCVYPSVYPSVHTAMQKPSRRLKRSTSTVSTARQQPQREDQQQQRGQQQREREQEQRHQQHEQQQQLHKKQQDDCSGSAGEHSEVQEGIGWRARAVAAAATAEDSNWWSSADSGGEPLVVPPLLLPLLPSIFCLHARPWPPPPTKRRRLLFRRRRGLDCFVPPSVAAQHPMWGSGFAQRERQGQQAPPANTAAPEAEAEAVCPDLLQLTPAPAVAKPIDAAAELGAAQGLHARDGLGKRAANGAAAVGLMASSFCSAYCCCPPWLTPETDKTAEQTAGSCCNCCSRAAPPQDRAHQVLGGRRRGRQSEPAFGNTAGATPAASAATAAVVCAGAAVRDMAAAAAAATWTGQQKHEQQTPPSRFRRRSWSAEVSHSAATTSLTTAAMTRPAVVTVTTANATAERTASSRHLEDCECNTSNAAGAATAAAEGQPSSARSSMAGVAAGATAAAASASTAAASAAEPCGPCLPGAHSSVSSDPASVEEADVLYSAAEGGMHDCKIGEGLGRGAADVPLGNSVHNKRSGQGKALGKASGGRAVDKGPNRGLDRGGGHGGSGGCVRYASLARISQGLLVGGSSLGRGSGLGIYACRSFSRRAVICEYSGILIDRRTALLLRHMECASHVVNVQMQHLYLLGFHTPFPLLGGGAFINDGRWNTRGRDGPGVCVRFRVMFDKHTATQRVVVVAVKDIPKGAELLTSYDNDYWRLQKGVHAQRGNM</sequence>
<dbReference type="Gene3D" id="2.170.270.10">
    <property type="entry name" value="SET domain"/>
    <property type="match status" value="1"/>
</dbReference>
<accession>U6H0V0</accession>
<dbReference type="PANTHER" id="PTHR24330">
    <property type="entry name" value="HOMEOBOX PROTEIN BARH-LIKE"/>
    <property type="match status" value="1"/>
</dbReference>
<reference evidence="2" key="2">
    <citation type="submission" date="2013-10" db="EMBL/GenBank/DDBJ databases">
        <authorList>
            <person name="Aslett M."/>
        </authorList>
    </citation>
    <scope>NUCLEOTIDE SEQUENCE [LARGE SCALE GENOMIC DNA]</scope>
    <source>
        <strain evidence="2">Houghton</strain>
    </source>
</reference>
<feature type="region of interest" description="Disordered" evidence="1">
    <location>
        <begin position="213"/>
        <end position="272"/>
    </location>
</feature>
<keyword evidence="3" id="KW-1185">Reference proteome</keyword>
<dbReference type="PANTHER" id="PTHR24330:SF19">
    <property type="entry name" value="MEDIATOR OF RNA POLYMERASE II TRANSCRIPTION SUBUNIT 29"/>
    <property type="match status" value="1"/>
</dbReference>
<protein>
    <submittedName>
        <fullName evidence="2">SET domain containing protein, putative</fullName>
    </submittedName>
</protein>
<name>U6H0V0_9EIME</name>
<feature type="region of interest" description="Disordered" evidence="1">
    <location>
        <begin position="315"/>
        <end position="342"/>
    </location>
</feature>
<dbReference type="EMBL" id="HG694958">
    <property type="protein sequence ID" value="CDI86201.1"/>
    <property type="molecule type" value="Genomic_DNA"/>
</dbReference>
<evidence type="ECO:0000256" key="1">
    <source>
        <dbReference type="SAM" id="MobiDB-lite"/>
    </source>
</evidence>
<proteinExistence type="predicted"/>
<feature type="region of interest" description="Disordered" evidence="1">
    <location>
        <begin position="661"/>
        <end position="680"/>
    </location>
</feature>
<feature type="region of interest" description="Disordered" evidence="1">
    <location>
        <begin position="376"/>
        <end position="448"/>
    </location>
</feature>
<dbReference type="SUPFAM" id="SSF82199">
    <property type="entry name" value="SET domain"/>
    <property type="match status" value="1"/>
</dbReference>
<gene>
    <name evidence="2" type="ORF">EPH_0070900</name>
</gene>
<evidence type="ECO:0000313" key="2">
    <source>
        <dbReference type="EMBL" id="CDI86201.1"/>
    </source>
</evidence>
<feature type="compositionally biased region" description="Basic and acidic residues" evidence="1">
    <location>
        <begin position="398"/>
        <end position="423"/>
    </location>
</feature>
<feature type="compositionally biased region" description="Low complexity" evidence="1">
    <location>
        <begin position="548"/>
        <end position="557"/>
    </location>
</feature>
<feature type="region of interest" description="Disordered" evidence="1">
    <location>
        <begin position="1"/>
        <end position="25"/>
    </location>
</feature>
<organism evidence="2 3">
    <name type="scientific">Eimeria praecox</name>
    <dbReference type="NCBI Taxonomy" id="51316"/>
    <lineage>
        <taxon>Eukaryota</taxon>
        <taxon>Sar</taxon>
        <taxon>Alveolata</taxon>
        <taxon>Apicomplexa</taxon>
        <taxon>Conoidasida</taxon>
        <taxon>Coccidia</taxon>
        <taxon>Eucoccidiorida</taxon>
        <taxon>Eimeriorina</taxon>
        <taxon>Eimeriidae</taxon>
        <taxon>Eimeria</taxon>
    </lineage>
</organism>
<dbReference type="Proteomes" id="UP000018201">
    <property type="component" value="Unassembled WGS sequence"/>
</dbReference>
<dbReference type="VEuPathDB" id="ToxoDB:EPH_0070900"/>
<evidence type="ECO:0000313" key="3">
    <source>
        <dbReference type="Proteomes" id="UP000018201"/>
    </source>
</evidence>
<feature type="region of interest" description="Disordered" evidence="1">
    <location>
        <begin position="708"/>
        <end position="745"/>
    </location>
</feature>
<dbReference type="OrthoDB" id="354844at2759"/>
<dbReference type="AlphaFoldDB" id="U6H0V0"/>
<dbReference type="InterPro" id="IPR046341">
    <property type="entry name" value="SET_dom_sf"/>
</dbReference>
<feature type="region of interest" description="Disordered" evidence="1">
    <location>
        <begin position="539"/>
        <end position="558"/>
    </location>
</feature>
<dbReference type="InterPro" id="IPR052145">
    <property type="entry name" value="Mediator/Homeobox_domain"/>
</dbReference>
<feature type="compositionally biased region" description="Low complexity" evidence="1">
    <location>
        <begin position="213"/>
        <end position="236"/>
    </location>
</feature>
<feature type="compositionally biased region" description="Basic and acidic residues" evidence="1">
    <location>
        <begin position="898"/>
        <end position="911"/>
    </location>
</feature>